<dbReference type="CDD" id="cd03031">
    <property type="entry name" value="GRX_GRX_like"/>
    <property type="match status" value="1"/>
</dbReference>
<dbReference type="SUPFAM" id="SSF52833">
    <property type="entry name" value="Thioredoxin-like"/>
    <property type="match status" value="1"/>
</dbReference>
<dbReference type="Pfam" id="PF23733">
    <property type="entry name" value="GRXCR1-2_C"/>
    <property type="match status" value="1"/>
</dbReference>
<dbReference type="PROSITE" id="PS51354">
    <property type="entry name" value="GLUTAREDOXIN_2"/>
    <property type="match status" value="1"/>
</dbReference>
<evidence type="ECO:0000313" key="3">
    <source>
        <dbReference type="EMBL" id="CAI8585889.1"/>
    </source>
</evidence>
<dbReference type="PROSITE" id="PS51257">
    <property type="entry name" value="PROKAR_LIPOPROTEIN"/>
    <property type="match status" value="1"/>
</dbReference>
<sequence>MWRPWGKSTARIHSSSSSSLPSSTFSCSSFKDIQTLCLDEPPHQSLPSSPTPKYPIFQRVLLANSLLRTWSTHLHQQQPHRLPRTRSHPEPESEPKPKPSPSPSPEPDHEQDPSRNETTHAPPELLPAPSLPPPIYFPGTEQRVVIYFTSLRVVRPIFEDCKSALAILRAFPVHLDERDVSMDSSFLTELNRIMDRTGRPGLPLPRVFIGGKYIGSGEEIRSMHEIGELKRLLEDLPAVDQTECHVCAGHRFVLCNVCNGSKKVYTDKAGFKICVVCNENGLLRCPSCFSFDLINNEKIE</sequence>
<evidence type="ECO:0000256" key="1">
    <source>
        <dbReference type="SAM" id="MobiDB-lite"/>
    </source>
</evidence>
<proteinExistence type="predicted"/>
<feature type="compositionally biased region" description="Pro residues" evidence="1">
    <location>
        <begin position="124"/>
        <end position="133"/>
    </location>
</feature>
<feature type="region of interest" description="Disordered" evidence="1">
    <location>
        <begin position="73"/>
        <end position="133"/>
    </location>
</feature>
<dbReference type="AlphaFoldDB" id="A0AAV0YJZ8"/>
<dbReference type="EMBL" id="OX451736">
    <property type="protein sequence ID" value="CAI8585889.1"/>
    <property type="molecule type" value="Genomic_DNA"/>
</dbReference>
<feature type="region of interest" description="Disordered" evidence="1">
    <location>
        <begin position="1"/>
        <end position="26"/>
    </location>
</feature>
<name>A0AAV0YJZ8_VICFA</name>
<gene>
    <name evidence="3" type="ORF">VFH_I227960</name>
</gene>
<feature type="compositionally biased region" description="Basic and acidic residues" evidence="1">
    <location>
        <begin position="106"/>
        <end position="118"/>
    </location>
</feature>
<dbReference type="Proteomes" id="UP001157006">
    <property type="component" value="Chromosome 1L"/>
</dbReference>
<evidence type="ECO:0000313" key="4">
    <source>
        <dbReference type="Proteomes" id="UP001157006"/>
    </source>
</evidence>
<accession>A0AAV0YJZ8</accession>
<keyword evidence="4" id="KW-1185">Reference proteome</keyword>
<dbReference type="InterPro" id="IPR036249">
    <property type="entry name" value="Thioredoxin-like_sf"/>
</dbReference>
<evidence type="ECO:0000259" key="2">
    <source>
        <dbReference type="Pfam" id="PF00462"/>
    </source>
</evidence>
<dbReference type="InterPro" id="IPR002109">
    <property type="entry name" value="Glutaredoxin"/>
</dbReference>
<protein>
    <recommendedName>
        <fullName evidence="2">Glutaredoxin domain-containing protein</fullName>
    </recommendedName>
</protein>
<organism evidence="3 4">
    <name type="scientific">Vicia faba</name>
    <name type="common">Broad bean</name>
    <name type="synonym">Faba vulgaris</name>
    <dbReference type="NCBI Taxonomy" id="3906"/>
    <lineage>
        <taxon>Eukaryota</taxon>
        <taxon>Viridiplantae</taxon>
        <taxon>Streptophyta</taxon>
        <taxon>Embryophyta</taxon>
        <taxon>Tracheophyta</taxon>
        <taxon>Spermatophyta</taxon>
        <taxon>Magnoliopsida</taxon>
        <taxon>eudicotyledons</taxon>
        <taxon>Gunneridae</taxon>
        <taxon>Pentapetalae</taxon>
        <taxon>rosids</taxon>
        <taxon>fabids</taxon>
        <taxon>Fabales</taxon>
        <taxon>Fabaceae</taxon>
        <taxon>Papilionoideae</taxon>
        <taxon>50 kb inversion clade</taxon>
        <taxon>NPAAA clade</taxon>
        <taxon>Hologalegina</taxon>
        <taxon>IRL clade</taxon>
        <taxon>Fabeae</taxon>
        <taxon>Vicia</taxon>
    </lineage>
</organism>
<dbReference type="Pfam" id="PF00462">
    <property type="entry name" value="Glutaredoxin"/>
    <property type="match status" value="1"/>
</dbReference>
<dbReference type="PANTHER" id="PTHR45669:SF26">
    <property type="entry name" value="GLUTAREDOXIN DOMAIN-CONTAINING PROTEIN"/>
    <property type="match status" value="1"/>
</dbReference>
<reference evidence="3 4" key="1">
    <citation type="submission" date="2023-01" db="EMBL/GenBank/DDBJ databases">
        <authorList>
            <person name="Kreplak J."/>
        </authorList>
    </citation>
    <scope>NUCLEOTIDE SEQUENCE [LARGE SCALE GENOMIC DNA]</scope>
</reference>
<feature type="compositionally biased region" description="Low complexity" evidence="1">
    <location>
        <begin position="14"/>
        <end position="26"/>
    </location>
</feature>
<feature type="domain" description="Glutaredoxin" evidence="2">
    <location>
        <begin position="145"/>
        <end position="214"/>
    </location>
</feature>
<feature type="compositionally biased region" description="Basic and acidic residues" evidence="1">
    <location>
        <begin position="87"/>
        <end position="97"/>
    </location>
</feature>
<dbReference type="Gene3D" id="3.40.30.10">
    <property type="entry name" value="Glutaredoxin"/>
    <property type="match status" value="1"/>
</dbReference>
<dbReference type="PANTHER" id="PTHR45669">
    <property type="entry name" value="GLUTAREDOXIN DOMAIN-CONTAINING CYSTEINE-RICH PROTEIN CG12206-RELATED"/>
    <property type="match status" value="1"/>
</dbReference>